<keyword evidence="6" id="KW-1185">Reference proteome</keyword>
<sequence>MATCAVGAAVSAQHFLLKHTFLTSRKICLLPGICGGKVLSCYSSWRTCSSSAPSCSSEAPAADVCVSSETIQHFDRLVRGGHLRKDVQQRHVIQQLAQLQHTMKTYSNSIYLNPPRLSSQDDSSKPQTGITSAENKSAEPTEKEAPVQPPPKGFCIYGDVGTGKTMLMDLFYSRVENSRKKRVHFNGFMLDIHKRIHRRKQSLPKRSLGKMFTYDPISPVAMEISNETCLLCFDEFQVTDIADAMILKQLFETLFKTGVVVVATSNRPPDDLYKNGLQRDTFLPFIDVLKEYCHSICLDAGIDYRKTDKAEAGKLYYLTGEPGAEAFLDALFEELALRQRSVTGPRVLSVLGRDVTLRKTCGSVADCTFEELCGRALGASDYLEMARLFDTVFIRHVPLLTLSLKDQARRFTTLIDNFYDNKVRVVLLAAVPLERLFIHSGGDDERDRQLLDDLGLSGEAAERLSLFTAEEEIFAFQRTVSRLMEMQTESYWVEGDRSHSKKHSNT</sequence>
<evidence type="ECO:0000256" key="3">
    <source>
        <dbReference type="ARBA" id="ARBA00022840"/>
    </source>
</evidence>
<organism evidence="5 6">
    <name type="scientific">Amphiprion percula</name>
    <name type="common">Orange clownfish</name>
    <name type="synonym">Lutjanus percula</name>
    <dbReference type="NCBI Taxonomy" id="161767"/>
    <lineage>
        <taxon>Eukaryota</taxon>
        <taxon>Metazoa</taxon>
        <taxon>Chordata</taxon>
        <taxon>Craniata</taxon>
        <taxon>Vertebrata</taxon>
        <taxon>Euteleostomi</taxon>
        <taxon>Actinopterygii</taxon>
        <taxon>Neopterygii</taxon>
        <taxon>Teleostei</taxon>
        <taxon>Neoteleostei</taxon>
        <taxon>Acanthomorphata</taxon>
        <taxon>Ovalentaria</taxon>
        <taxon>Pomacentridae</taxon>
        <taxon>Amphiprion</taxon>
    </lineage>
</organism>
<proteinExistence type="inferred from homology"/>
<dbReference type="NCBIfam" id="NF040713">
    <property type="entry name" value="ZapE"/>
    <property type="match status" value="1"/>
</dbReference>
<dbReference type="AlphaFoldDB" id="A0A3P8TB46"/>
<dbReference type="GO" id="GO:0005524">
    <property type="term" value="F:ATP binding"/>
    <property type="evidence" value="ECO:0007669"/>
    <property type="project" value="UniProtKB-KW"/>
</dbReference>
<dbReference type="Pfam" id="PF03969">
    <property type="entry name" value="AFG1_ATPase"/>
    <property type="match status" value="1"/>
</dbReference>
<comment type="similarity">
    <text evidence="1">Belongs to the AFG1 ATPase family.</text>
</comment>
<dbReference type="STRING" id="161767.ENSAPEP00000021821"/>
<dbReference type="PANTHER" id="PTHR12169">
    <property type="entry name" value="ATPASE N2B"/>
    <property type="match status" value="1"/>
</dbReference>
<dbReference type="GeneTree" id="ENSGT00390000013227"/>
<dbReference type="Proteomes" id="UP000265080">
    <property type="component" value="Chromosome 11"/>
</dbReference>
<dbReference type="FunFam" id="3.40.50.300:FF:000735">
    <property type="entry name" value="Lactation elevated 1 (Predicted)"/>
    <property type="match status" value="1"/>
</dbReference>
<accession>A0A3P8TB46</accession>
<dbReference type="InterPro" id="IPR005654">
    <property type="entry name" value="ATPase_AFG1-like"/>
</dbReference>
<evidence type="ECO:0000256" key="2">
    <source>
        <dbReference type="ARBA" id="ARBA00022741"/>
    </source>
</evidence>
<evidence type="ECO:0000313" key="6">
    <source>
        <dbReference type="Proteomes" id="UP000265080"/>
    </source>
</evidence>
<dbReference type="Ensembl" id="ENSAPET00000022403.1">
    <property type="protein sequence ID" value="ENSAPEP00000021821.1"/>
    <property type="gene ID" value="ENSAPEG00000015567.1"/>
</dbReference>
<dbReference type="GO" id="GO:0003341">
    <property type="term" value="P:cilium movement"/>
    <property type="evidence" value="ECO:0007669"/>
    <property type="project" value="Ensembl"/>
</dbReference>
<evidence type="ECO:0000256" key="4">
    <source>
        <dbReference type="SAM" id="MobiDB-lite"/>
    </source>
</evidence>
<reference evidence="5" key="3">
    <citation type="submission" date="2025-09" db="UniProtKB">
        <authorList>
            <consortium name="Ensembl"/>
        </authorList>
    </citation>
    <scope>IDENTIFICATION</scope>
</reference>
<dbReference type="GO" id="GO:0005739">
    <property type="term" value="C:mitochondrion"/>
    <property type="evidence" value="ECO:0007669"/>
    <property type="project" value="TreeGrafter"/>
</dbReference>
<evidence type="ECO:0000313" key="5">
    <source>
        <dbReference type="Ensembl" id="ENSAPEP00000021821.1"/>
    </source>
</evidence>
<dbReference type="Gene3D" id="3.40.50.300">
    <property type="entry name" value="P-loop containing nucleotide triphosphate hydrolases"/>
    <property type="match status" value="1"/>
</dbReference>
<name>A0A3P8TB46_AMPPE</name>
<protein>
    <submittedName>
        <fullName evidence="5">AFG1 like ATPase b</fullName>
    </submittedName>
</protein>
<dbReference type="GO" id="GO:0005634">
    <property type="term" value="C:nucleus"/>
    <property type="evidence" value="ECO:0007669"/>
    <property type="project" value="Ensembl"/>
</dbReference>
<dbReference type="GO" id="GO:0016887">
    <property type="term" value="F:ATP hydrolysis activity"/>
    <property type="evidence" value="ECO:0007669"/>
    <property type="project" value="InterPro"/>
</dbReference>
<evidence type="ECO:0000256" key="1">
    <source>
        <dbReference type="ARBA" id="ARBA00010322"/>
    </source>
</evidence>
<feature type="compositionally biased region" description="Polar residues" evidence="4">
    <location>
        <begin position="114"/>
        <end position="135"/>
    </location>
</feature>
<dbReference type="SUPFAM" id="SSF52540">
    <property type="entry name" value="P-loop containing nucleoside triphosphate hydrolases"/>
    <property type="match status" value="1"/>
</dbReference>
<keyword evidence="2" id="KW-0547">Nucleotide-binding</keyword>
<keyword evidence="3" id="KW-0067">ATP-binding</keyword>
<reference evidence="5" key="2">
    <citation type="submission" date="2025-08" db="UniProtKB">
        <authorList>
            <consortium name="Ensembl"/>
        </authorList>
    </citation>
    <scope>IDENTIFICATION</scope>
</reference>
<dbReference type="InterPro" id="IPR027417">
    <property type="entry name" value="P-loop_NTPase"/>
</dbReference>
<dbReference type="PANTHER" id="PTHR12169:SF19">
    <property type="entry name" value="LACTATION ELEVATED PROTEIN 1 HOMOLOG B-RELATED"/>
    <property type="match status" value="1"/>
</dbReference>
<feature type="compositionally biased region" description="Basic and acidic residues" evidence="4">
    <location>
        <begin position="136"/>
        <end position="145"/>
    </location>
</feature>
<feature type="region of interest" description="Disordered" evidence="4">
    <location>
        <begin position="114"/>
        <end position="150"/>
    </location>
</feature>
<reference evidence="5 6" key="1">
    <citation type="submission" date="2018-03" db="EMBL/GenBank/DDBJ databases">
        <title>Finding Nemo's genes: A chromosome-scale reference assembly of the genome of the orange clownfish Amphiprion percula.</title>
        <authorList>
            <person name="Lehmann R."/>
        </authorList>
    </citation>
    <scope>NUCLEOTIDE SEQUENCE</scope>
</reference>